<comment type="similarity">
    <text evidence="3 12 13">Belongs to the DapA family.</text>
</comment>
<dbReference type="AlphaFoldDB" id="A0A520N262"/>
<evidence type="ECO:0000256" key="9">
    <source>
        <dbReference type="ARBA" id="ARBA00023239"/>
    </source>
</evidence>
<dbReference type="SMART" id="SM01130">
    <property type="entry name" value="DHDPS"/>
    <property type="match status" value="1"/>
</dbReference>
<dbReference type="PIRSF" id="PIRSF001365">
    <property type="entry name" value="DHDPS"/>
    <property type="match status" value="1"/>
</dbReference>
<evidence type="ECO:0000256" key="15">
    <source>
        <dbReference type="PIRSR" id="PIRSR001365-2"/>
    </source>
</evidence>
<dbReference type="UniPathway" id="UPA00034">
    <property type="reaction ID" value="UER00017"/>
</dbReference>
<feature type="site" description="L-lysine inhibitor binding" evidence="16">
    <location>
        <position position="82"/>
    </location>
</feature>
<evidence type="ECO:0000313" key="18">
    <source>
        <dbReference type="Proteomes" id="UP000319384"/>
    </source>
</evidence>
<dbReference type="GO" id="GO:0005829">
    <property type="term" value="C:cytosol"/>
    <property type="evidence" value="ECO:0007669"/>
    <property type="project" value="TreeGrafter"/>
</dbReference>
<evidence type="ECO:0000256" key="7">
    <source>
        <dbReference type="ARBA" id="ARBA00022915"/>
    </source>
</evidence>
<dbReference type="Gene3D" id="3.20.20.70">
    <property type="entry name" value="Aldolase class I"/>
    <property type="match status" value="1"/>
</dbReference>
<sequence length="295" mass="32822">MQALKGSLVALITPMKLNGDIDYEKLDALLDWHIEEGTNGIVSVGTTGESATLNVNEHIHVIEHTVTYVNKRVPVIAGTGANSTSEAIELTEESKKIGADYSLIVTPYYNKPNQKGLIDHYNKIADSVDIPQILYNVPSRTACDLLPPSVEILSKHKNIIGIKEAVGTDERIASLIEISKDNENFLLFSGDDPTYLNMLKKGGDGVISVAANVVPKMISNICKYVFEQNNYDADQLDNKLTALYQLLFVESNPVPVKWMLYKMNKIENSIRLPLVELENKYKENITSEMLKLNLL</sequence>
<dbReference type="InterPro" id="IPR005263">
    <property type="entry name" value="DapA"/>
</dbReference>
<feature type="site" description="Part of a proton relay during catalysis" evidence="12 16">
    <location>
        <position position="46"/>
    </location>
</feature>
<dbReference type="PANTHER" id="PTHR12128">
    <property type="entry name" value="DIHYDRODIPICOLINATE SYNTHASE"/>
    <property type="match status" value="1"/>
</dbReference>
<comment type="subunit">
    <text evidence="12">Homotetramer; dimer of dimers.</text>
</comment>
<feature type="site" description="L-lysine inhibitor binding" evidence="16">
    <location>
        <position position="86"/>
    </location>
</feature>
<evidence type="ECO:0000256" key="11">
    <source>
        <dbReference type="ARBA" id="ARBA00047836"/>
    </source>
</evidence>
<name>A0A520N262_9GAMM</name>
<feature type="site" description="Part of a proton relay during catalysis" evidence="12 16">
    <location>
        <position position="109"/>
    </location>
</feature>
<dbReference type="GO" id="GO:0008840">
    <property type="term" value="F:4-hydroxy-tetrahydrodipicolinate synthase activity"/>
    <property type="evidence" value="ECO:0007669"/>
    <property type="project" value="UniProtKB-UniRule"/>
</dbReference>
<evidence type="ECO:0000256" key="14">
    <source>
        <dbReference type="PIRSR" id="PIRSR001365-1"/>
    </source>
</evidence>
<dbReference type="InterPro" id="IPR013785">
    <property type="entry name" value="Aldolase_TIM"/>
</dbReference>
<keyword evidence="8 12" id="KW-0457">Lysine biosynthesis</keyword>
<keyword evidence="9 12" id="KW-0456">Lyase</keyword>
<proteinExistence type="inferred from homology"/>
<dbReference type="GO" id="GO:0009089">
    <property type="term" value="P:lysine biosynthetic process via diaminopimelate"/>
    <property type="evidence" value="ECO:0007669"/>
    <property type="project" value="UniProtKB-UniRule"/>
</dbReference>
<dbReference type="CDD" id="cd00950">
    <property type="entry name" value="DHDPS"/>
    <property type="match status" value="1"/>
</dbReference>
<dbReference type="InterPro" id="IPR020624">
    <property type="entry name" value="Schiff_base-form_aldolases_CS"/>
</dbReference>
<gene>
    <name evidence="12" type="primary">dapA</name>
    <name evidence="17" type="ORF">EVA95_00115</name>
</gene>
<dbReference type="HAMAP" id="MF_00418">
    <property type="entry name" value="DapA"/>
    <property type="match status" value="1"/>
</dbReference>
<dbReference type="Pfam" id="PF00701">
    <property type="entry name" value="DHDPS"/>
    <property type="match status" value="1"/>
</dbReference>
<keyword evidence="6 12" id="KW-0028">Amino-acid biosynthesis</keyword>
<dbReference type="PRINTS" id="PR00146">
    <property type="entry name" value="DHPICSNTHASE"/>
</dbReference>
<evidence type="ECO:0000313" key="17">
    <source>
        <dbReference type="EMBL" id="RZO27567.1"/>
    </source>
</evidence>
<feature type="site" description="L-lysine inhibitor binding" evidence="16">
    <location>
        <position position="108"/>
    </location>
</feature>
<keyword evidence="5 12" id="KW-0963">Cytoplasm</keyword>
<evidence type="ECO:0000256" key="2">
    <source>
        <dbReference type="ARBA" id="ARBA00005120"/>
    </source>
</evidence>
<dbReference type="Proteomes" id="UP000319384">
    <property type="component" value="Unassembled WGS sequence"/>
</dbReference>
<dbReference type="EMBL" id="SHBH01000001">
    <property type="protein sequence ID" value="RZO27567.1"/>
    <property type="molecule type" value="Genomic_DNA"/>
</dbReference>
<feature type="active site" description="Schiff-base intermediate with substrate" evidence="12 14">
    <location>
        <position position="163"/>
    </location>
</feature>
<dbReference type="PROSITE" id="PS00665">
    <property type="entry name" value="DHDPS_1"/>
    <property type="match status" value="1"/>
</dbReference>
<accession>A0A520N262</accession>
<reference evidence="17 18" key="1">
    <citation type="submission" date="2019-02" db="EMBL/GenBank/DDBJ databases">
        <title>Prokaryotic population dynamics and viral predation in marine succession experiment using metagenomics: the confinement effect.</title>
        <authorList>
            <person name="Haro-Moreno J.M."/>
            <person name="Rodriguez-Valera F."/>
            <person name="Lopez-Perez M."/>
        </authorList>
    </citation>
    <scope>NUCLEOTIDE SEQUENCE [LARGE SCALE GENOMIC DNA]</scope>
    <source>
        <strain evidence="17">MED-G162</strain>
    </source>
</reference>
<keyword evidence="10 12" id="KW-0704">Schiff base</keyword>
<feature type="site" description="L-lysine inhibitor binding; via carbonyl oxygen" evidence="16">
    <location>
        <position position="51"/>
    </location>
</feature>
<protein>
    <recommendedName>
        <fullName evidence="4 12">4-hydroxy-tetrahydrodipicolinate synthase</fullName>
        <shortName evidence="12">HTPA synthase</shortName>
        <ecNumber evidence="4 12">4.3.3.7</ecNumber>
    </recommendedName>
</protein>
<dbReference type="NCBIfam" id="TIGR00674">
    <property type="entry name" value="dapA"/>
    <property type="match status" value="1"/>
</dbReference>
<dbReference type="PANTHER" id="PTHR12128:SF66">
    <property type="entry name" value="4-HYDROXY-2-OXOGLUTARATE ALDOLASE, MITOCHONDRIAL"/>
    <property type="match status" value="1"/>
</dbReference>
<evidence type="ECO:0000256" key="3">
    <source>
        <dbReference type="ARBA" id="ARBA00007592"/>
    </source>
</evidence>
<evidence type="ECO:0000256" key="10">
    <source>
        <dbReference type="ARBA" id="ARBA00023270"/>
    </source>
</evidence>
<evidence type="ECO:0000256" key="13">
    <source>
        <dbReference type="PIRNR" id="PIRNR001365"/>
    </source>
</evidence>
<evidence type="ECO:0000256" key="16">
    <source>
        <dbReference type="PIRSR" id="PIRSR001365-3"/>
    </source>
</evidence>
<evidence type="ECO:0000256" key="5">
    <source>
        <dbReference type="ARBA" id="ARBA00022490"/>
    </source>
</evidence>
<comment type="catalytic activity">
    <reaction evidence="11 12">
        <text>L-aspartate 4-semialdehyde + pyruvate = (2S,4S)-4-hydroxy-2,3,4,5-tetrahydrodipicolinate + H2O + H(+)</text>
        <dbReference type="Rhea" id="RHEA:34171"/>
        <dbReference type="ChEBI" id="CHEBI:15361"/>
        <dbReference type="ChEBI" id="CHEBI:15377"/>
        <dbReference type="ChEBI" id="CHEBI:15378"/>
        <dbReference type="ChEBI" id="CHEBI:67139"/>
        <dbReference type="ChEBI" id="CHEBI:537519"/>
        <dbReference type="EC" id="4.3.3.7"/>
    </reaction>
</comment>
<evidence type="ECO:0000256" key="1">
    <source>
        <dbReference type="ARBA" id="ARBA00003294"/>
    </source>
</evidence>
<comment type="caution">
    <text evidence="17">The sequence shown here is derived from an EMBL/GenBank/DDBJ whole genome shotgun (WGS) entry which is preliminary data.</text>
</comment>
<evidence type="ECO:0000256" key="4">
    <source>
        <dbReference type="ARBA" id="ARBA00012086"/>
    </source>
</evidence>
<feature type="active site" description="Proton donor/acceptor" evidence="12 14">
    <location>
        <position position="135"/>
    </location>
</feature>
<dbReference type="InterPro" id="IPR002220">
    <property type="entry name" value="DapA-like"/>
</dbReference>
<feature type="binding site" evidence="12 15">
    <location>
        <position position="207"/>
    </location>
    <ligand>
        <name>pyruvate</name>
        <dbReference type="ChEBI" id="CHEBI:15361"/>
    </ligand>
</feature>
<keyword evidence="7 12" id="KW-0220">Diaminopimelate biosynthesis</keyword>
<dbReference type="PROSITE" id="PS00666">
    <property type="entry name" value="DHDPS_2"/>
    <property type="match status" value="1"/>
</dbReference>
<comment type="subcellular location">
    <subcellularLocation>
        <location evidence="12">Cytoplasm</location>
    </subcellularLocation>
</comment>
<dbReference type="EC" id="4.3.3.7" evidence="4 12"/>
<evidence type="ECO:0000256" key="6">
    <source>
        <dbReference type="ARBA" id="ARBA00022605"/>
    </source>
</evidence>
<dbReference type="GO" id="GO:0019877">
    <property type="term" value="P:diaminopimelate biosynthetic process"/>
    <property type="evidence" value="ECO:0007669"/>
    <property type="project" value="UniProtKB-UniRule"/>
</dbReference>
<evidence type="ECO:0000256" key="12">
    <source>
        <dbReference type="HAMAP-Rule" id="MF_00418"/>
    </source>
</evidence>
<evidence type="ECO:0000256" key="8">
    <source>
        <dbReference type="ARBA" id="ARBA00023154"/>
    </source>
</evidence>
<comment type="caution">
    <text evidence="12">Was originally thought to be a dihydrodipicolinate synthase (DHDPS), catalyzing the condensation of (S)-aspartate-beta-semialdehyde [(S)-ASA] and pyruvate to dihydrodipicolinate (DHDP). However, it was shown in E.coli that the product of the enzymatic reaction is not dihydrodipicolinate but in fact (4S)-4-hydroxy-2,3,4,5-tetrahydro-(2S)-dipicolinic acid (HTPA), and that the consecutive dehydration reaction leading to DHDP is not spontaneous but catalyzed by DapB.</text>
</comment>
<organism evidence="17 18">
    <name type="scientific">SAR86 cluster bacterium</name>
    <dbReference type="NCBI Taxonomy" id="2030880"/>
    <lineage>
        <taxon>Bacteria</taxon>
        <taxon>Pseudomonadati</taxon>
        <taxon>Pseudomonadota</taxon>
        <taxon>Gammaproteobacteria</taxon>
        <taxon>SAR86 cluster</taxon>
    </lineage>
</organism>
<comment type="function">
    <text evidence="1 12">Catalyzes the condensation of (S)-aspartate-beta-semialdehyde [(S)-ASA] and pyruvate to 4-hydroxy-tetrahydrodipicolinate (HTPA).</text>
</comment>
<dbReference type="InterPro" id="IPR020625">
    <property type="entry name" value="Schiff_base-form_aldolases_AS"/>
</dbReference>
<feature type="binding site" evidence="12 15">
    <location>
        <position position="47"/>
    </location>
    <ligand>
        <name>pyruvate</name>
        <dbReference type="ChEBI" id="CHEBI:15361"/>
    </ligand>
</feature>
<comment type="pathway">
    <text evidence="2 12">Amino-acid biosynthesis; L-lysine biosynthesis via DAP pathway; (S)-tetrahydrodipicolinate from L-aspartate: step 3/4.</text>
</comment>
<dbReference type="SUPFAM" id="SSF51569">
    <property type="entry name" value="Aldolase"/>
    <property type="match status" value="1"/>
</dbReference>